<gene>
    <name evidence="10" type="ORF">CKM354_000064300</name>
</gene>
<protein>
    <recommendedName>
        <fullName evidence="9">Glucose-methanol-choline oxidoreductase N-terminal domain-containing protein</fullName>
    </recommendedName>
</protein>
<dbReference type="Gene3D" id="3.30.560.10">
    <property type="entry name" value="Glucose Oxidase, domain 3"/>
    <property type="match status" value="1"/>
</dbReference>
<dbReference type="GO" id="GO:0016614">
    <property type="term" value="F:oxidoreductase activity, acting on CH-OH group of donors"/>
    <property type="evidence" value="ECO:0007669"/>
    <property type="project" value="InterPro"/>
</dbReference>
<evidence type="ECO:0000256" key="6">
    <source>
        <dbReference type="PIRSR" id="PIRSR000137-1"/>
    </source>
</evidence>
<dbReference type="Proteomes" id="UP000825890">
    <property type="component" value="Unassembled WGS sequence"/>
</dbReference>
<accession>A0A9P3FC38</accession>
<evidence type="ECO:0000259" key="9">
    <source>
        <dbReference type="PROSITE" id="PS00624"/>
    </source>
</evidence>
<feature type="binding site" evidence="7">
    <location>
        <begin position="37"/>
        <end position="38"/>
    </location>
    <ligand>
        <name>FAD</name>
        <dbReference type="ChEBI" id="CHEBI:57692"/>
    </ligand>
</feature>
<keyword evidence="11" id="KW-1185">Reference proteome</keyword>
<dbReference type="SUPFAM" id="SSF51905">
    <property type="entry name" value="FAD/NAD(P)-binding domain"/>
    <property type="match status" value="1"/>
</dbReference>
<dbReference type="InterPro" id="IPR000172">
    <property type="entry name" value="GMC_OxRdtase_N"/>
</dbReference>
<dbReference type="PANTHER" id="PTHR11552">
    <property type="entry name" value="GLUCOSE-METHANOL-CHOLINE GMC OXIDOREDUCTASE"/>
    <property type="match status" value="1"/>
</dbReference>
<comment type="similarity">
    <text evidence="2">Belongs to the GMC oxidoreductase family.</text>
</comment>
<dbReference type="Pfam" id="PF00732">
    <property type="entry name" value="GMC_oxred_N"/>
    <property type="match status" value="1"/>
</dbReference>
<proteinExistence type="inferred from homology"/>
<evidence type="ECO:0000256" key="3">
    <source>
        <dbReference type="ARBA" id="ARBA00022630"/>
    </source>
</evidence>
<comment type="cofactor">
    <cofactor evidence="1 7">
        <name>FAD</name>
        <dbReference type="ChEBI" id="CHEBI:57692"/>
    </cofactor>
</comment>
<dbReference type="InterPro" id="IPR036188">
    <property type="entry name" value="FAD/NAD-bd_sf"/>
</dbReference>
<keyword evidence="5" id="KW-0560">Oxidoreductase</keyword>
<evidence type="ECO:0000256" key="7">
    <source>
        <dbReference type="PIRSR" id="PIRSR000137-2"/>
    </source>
</evidence>
<dbReference type="Gene3D" id="4.10.450.10">
    <property type="entry name" value="Glucose Oxidase, domain 2"/>
    <property type="match status" value="1"/>
</dbReference>
<evidence type="ECO:0000313" key="10">
    <source>
        <dbReference type="EMBL" id="GIZ37185.1"/>
    </source>
</evidence>
<sequence length="594" mass="63789">MHPTTAGLVVASAALAAAAPLSNATASYDFIVVGGGTSGLVVANRLSEDPSVSVAVIEAGASVFDNENVTDVAGYSKAFDTPIDWAYSSTPQLYAGNETKVLRAGKALGGTSTINAAGMTYMRAERSQIDAWAAIGNNVTWNSLLPYYKKSEHFQSPNEGQVQDGAQFNTAAHGFVGPLAVGWPTEMVGQGFPEILNSTFQSQGLNWNGEPNAGHMRGYNIFPKTVNTTANVRADAARSFYYPFSSRSNLHIYLNSFVERLTWQDTTNSSLPFANGVVLRDPTGKVQRLSASKEVILSAGSLRSPLILEQSGVGSPTVLEKHGIEVQVNNPNVGENLQDQTTVDTQYTATRNFTGSGGFIGYYNARDVFGNDTDRISAEVKASLAAYAHQVSTASRGTVALSTLEKLFNIQHKLIFEDLAVISEVIVVAPAAGSSTIEYWGLLPFSRGNIHISSSNASTPALINPNFFQFGWDIKQLIGTARAARAVANTSPFSKLITDEVLPGHQTVPRGASDQVWGEWLKSTFRSNFHYISTAAMMPREMGGVVDSDHLVYGTANVRVVDASVMPFQVSGHLTSTLYALAERASDRIKARYE</sequence>
<reference evidence="10 11" key="1">
    <citation type="submission" date="2021-01" db="EMBL/GenBank/DDBJ databases">
        <title>Cercospora kikuchii MAFF 305040 whole genome shotgun sequence.</title>
        <authorList>
            <person name="Kashiwa T."/>
            <person name="Suzuki T."/>
        </authorList>
    </citation>
    <scope>NUCLEOTIDE SEQUENCE [LARGE SCALE GENOMIC DNA]</scope>
    <source>
        <strain evidence="10 11">MAFF 305040</strain>
    </source>
</reference>
<evidence type="ECO:0000256" key="1">
    <source>
        <dbReference type="ARBA" id="ARBA00001974"/>
    </source>
</evidence>
<dbReference type="InterPro" id="IPR012132">
    <property type="entry name" value="GMC_OxRdtase"/>
</dbReference>
<dbReference type="GeneID" id="68286218"/>
<evidence type="ECO:0000256" key="5">
    <source>
        <dbReference type="ARBA" id="ARBA00023002"/>
    </source>
</evidence>
<dbReference type="Pfam" id="PF05199">
    <property type="entry name" value="GMC_oxred_C"/>
    <property type="match status" value="1"/>
</dbReference>
<comment type="caution">
    <text evidence="10">The sequence shown here is derived from an EMBL/GenBank/DDBJ whole genome shotgun (WGS) entry which is preliminary data.</text>
</comment>
<feature type="active site" description="Proton acceptor" evidence="6">
    <location>
        <position position="573"/>
    </location>
</feature>
<dbReference type="SUPFAM" id="SSF54373">
    <property type="entry name" value="FAD-linked reductases, C-terminal domain"/>
    <property type="match status" value="1"/>
</dbReference>
<dbReference type="RefSeq" id="XP_044651672.1">
    <property type="nucleotide sequence ID" value="XM_044795737.1"/>
</dbReference>
<dbReference type="Gene3D" id="3.50.50.60">
    <property type="entry name" value="FAD/NAD(P)-binding domain"/>
    <property type="match status" value="1"/>
</dbReference>
<dbReference type="AlphaFoldDB" id="A0A9P3FC38"/>
<evidence type="ECO:0000256" key="2">
    <source>
        <dbReference type="ARBA" id="ARBA00010790"/>
    </source>
</evidence>
<dbReference type="GO" id="GO:0050660">
    <property type="term" value="F:flavin adenine dinucleotide binding"/>
    <property type="evidence" value="ECO:0007669"/>
    <property type="project" value="InterPro"/>
</dbReference>
<evidence type="ECO:0000256" key="8">
    <source>
        <dbReference type="SAM" id="SignalP"/>
    </source>
</evidence>
<dbReference type="PROSITE" id="PS00624">
    <property type="entry name" value="GMC_OXRED_2"/>
    <property type="match status" value="1"/>
</dbReference>
<dbReference type="InterPro" id="IPR007867">
    <property type="entry name" value="GMC_OxRtase_C"/>
</dbReference>
<dbReference type="EMBL" id="BOLY01000001">
    <property type="protein sequence ID" value="GIZ37185.1"/>
    <property type="molecule type" value="Genomic_DNA"/>
</dbReference>
<evidence type="ECO:0000313" key="11">
    <source>
        <dbReference type="Proteomes" id="UP000825890"/>
    </source>
</evidence>
<dbReference type="PANTHER" id="PTHR11552:SF201">
    <property type="entry name" value="GLUCOSE-METHANOL-CHOLINE OXIDOREDUCTASE N-TERMINAL DOMAIN-CONTAINING PROTEIN"/>
    <property type="match status" value="1"/>
</dbReference>
<feature type="active site" description="Proton donor" evidence="6">
    <location>
        <position position="530"/>
    </location>
</feature>
<dbReference type="PIRSF" id="PIRSF000137">
    <property type="entry name" value="Alcohol_oxidase"/>
    <property type="match status" value="1"/>
</dbReference>
<keyword evidence="3" id="KW-0285">Flavoprotein</keyword>
<feature type="binding site" evidence="7">
    <location>
        <position position="111"/>
    </location>
    <ligand>
        <name>FAD</name>
        <dbReference type="ChEBI" id="CHEBI:57692"/>
    </ligand>
</feature>
<organism evidence="10 11">
    <name type="scientific">Cercospora kikuchii</name>
    <dbReference type="NCBI Taxonomy" id="84275"/>
    <lineage>
        <taxon>Eukaryota</taxon>
        <taxon>Fungi</taxon>
        <taxon>Dikarya</taxon>
        <taxon>Ascomycota</taxon>
        <taxon>Pezizomycotina</taxon>
        <taxon>Dothideomycetes</taxon>
        <taxon>Dothideomycetidae</taxon>
        <taxon>Mycosphaerellales</taxon>
        <taxon>Mycosphaerellaceae</taxon>
        <taxon>Cercospora</taxon>
    </lineage>
</organism>
<keyword evidence="8" id="KW-0732">Signal</keyword>
<dbReference type="OrthoDB" id="269227at2759"/>
<name>A0A9P3FC38_9PEZI</name>
<feature type="binding site" evidence="7">
    <location>
        <position position="258"/>
    </location>
    <ligand>
        <name>FAD</name>
        <dbReference type="ChEBI" id="CHEBI:57692"/>
    </ligand>
</feature>
<dbReference type="InterPro" id="IPR027424">
    <property type="entry name" value="Glucose_Oxidase_domain_2"/>
</dbReference>
<keyword evidence="4 7" id="KW-0274">FAD</keyword>
<evidence type="ECO:0000256" key="4">
    <source>
        <dbReference type="ARBA" id="ARBA00022827"/>
    </source>
</evidence>
<feature type="domain" description="Glucose-methanol-choline oxidoreductase N-terminal" evidence="9">
    <location>
        <begin position="300"/>
        <end position="314"/>
    </location>
</feature>
<feature type="signal peptide" evidence="8">
    <location>
        <begin position="1"/>
        <end position="18"/>
    </location>
</feature>
<feature type="chain" id="PRO_5040128830" description="Glucose-methanol-choline oxidoreductase N-terminal domain-containing protein" evidence="8">
    <location>
        <begin position="19"/>
        <end position="594"/>
    </location>
</feature>